<evidence type="ECO:0000313" key="7">
    <source>
        <dbReference type="EMBL" id="EIW87037.1"/>
    </source>
</evidence>
<dbReference type="GO" id="GO:0016020">
    <property type="term" value="C:membrane"/>
    <property type="evidence" value="ECO:0007669"/>
    <property type="project" value="UniProtKB-SubCell"/>
</dbReference>
<evidence type="ECO:0000313" key="8">
    <source>
        <dbReference type="Proteomes" id="UP000053558"/>
    </source>
</evidence>
<dbReference type="Proteomes" id="UP000053558">
    <property type="component" value="Unassembled WGS sequence"/>
</dbReference>
<feature type="transmembrane region" description="Helical" evidence="6">
    <location>
        <begin position="174"/>
        <end position="205"/>
    </location>
</feature>
<accession>A0A5M3N794</accession>
<name>A0A5M3N794_CONPW</name>
<keyword evidence="3 6" id="KW-1133">Transmembrane helix</keyword>
<comment type="subcellular location">
    <subcellularLocation>
        <location evidence="1">Membrane</location>
        <topology evidence="1">Multi-pass membrane protein</topology>
    </subcellularLocation>
</comment>
<evidence type="ECO:0000256" key="6">
    <source>
        <dbReference type="SAM" id="Phobius"/>
    </source>
</evidence>
<evidence type="ECO:0000256" key="1">
    <source>
        <dbReference type="ARBA" id="ARBA00004141"/>
    </source>
</evidence>
<dbReference type="InterPro" id="IPR013861">
    <property type="entry name" value="TMEM115/Pdh1/Rbl19"/>
</dbReference>
<dbReference type="GO" id="GO:0006890">
    <property type="term" value="P:retrograde vesicle-mediated transport, Golgi to endoplasmic reticulum"/>
    <property type="evidence" value="ECO:0007669"/>
    <property type="project" value="InterPro"/>
</dbReference>
<feature type="transmembrane region" description="Helical" evidence="6">
    <location>
        <begin position="135"/>
        <end position="153"/>
    </location>
</feature>
<dbReference type="OrthoDB" id="73612at2759"/>
<feature type="transmembrane region" description="Helical" evidence="6">
    <location>
        <begin position="67"/>
        <end position="88"/>
    </location>
</feature>
<keyword evidence="2 6" id="KW-0812">Transmembrane</keyword>
<dbReference type="OMA" id="EIHFWEV"/>
<evidence type="ECO:0000256" key="2">
    <source>
        <dbReference type="ARBA" id="ARBA00022692"/>
    </source>
</evidence>
<reference evidence="8" key="1">
    <citation type="journal article" date="2012" name="Science">
        <title>The Paleozoic origin of enzymatic lignin decomposition reconstructed from 31 fungal genomes.</title>
        <authorList>
            <person name="Floudas D."/>
            <person name="Binder M."/>
            <person name="Riley R."/>
            <person name="Barry K."/>
            <person name="Blanchette R.A."/>
            <person name="Henrissat B."/>
            <person name="Martinez A.T."/>
            <person name="Otillar R."/>
            <person name="Spatafora J.W."/>
            <person name="Yadav J.S."/>
            <person name="Aerts A."/>
            <person name="Benoit I."/>
            <person name="Boyd A."/>
            <person name="Carlson A."/>
            <person name="Copeland A."/>
            <person name="Coutinho P.M."/>
            <person name="de Vries R.P."/>
            <person name="Ferreira P."/>
            <person name="Findley K."/>
            <person name="Foster B."/>
            <person name="Gaskell J."/>
            <person name="Glotzer D."/>
            <person name="Gorecki P."/>
            <person name="Heitman J."/>
            <person name="Hesse C."/>
            <person name="Hori C."/>
            <person name="Igarashi K."/>
            <person name="Jurgens J.A."/>
            <person name="Kallen N."/>
            <person name="Kersten P."/>
            <person name="Kohler A."/>
            <person name="Kuees U."/>
            <person name="Kumar T.K.A."/>
            <person name="Kuo A."/>
            <person name="LaButti K."/>
            <person name="Larrondo L.F."/>
            <person name="Lindquist E."/>
            <person name="Ling A."/>
            <person name="Lombard V."/>
            <person name="Lucas S."/>
            <person name="Lundell T."/>
            <person name="Martin R."/>
            <person name="McLaughlin D.J."/>
            <person name="Morgenstern I."/>
            <person name="Morin E."/>
            <person name="Murat C."/>
            <person name="Nagy L.G."/>
            <person name="Nolan M."/>
            <person name="Ohm R.A."/>
            <person name="Patyshakuliyeva A."/>
            <person name="Rokas A."/>
            <person name="Ruiz-Duenas F.J."/>
            <person name="Sabat G."/>
            <person name="Salamov A."/>
            <person name="Samejima M."/>
            <person name="Schmutz J."/>
            <person name="Slot J.C."/>
            <person name="St John F."/>
            <person name="Stenlid J."/>
            <person name="Sun H."/>
            <person name="Sun S."/>
            <person name="Syed K."/>
            <person name="Tsang A."/>
            <person name="Wiebenga A."/>
            <person name="Young D."/>
            <person name="Pisabarro A."/>
            <person name="Eastwood D.C."/>
            <person name="Martin F."/>
            <person name="Cullen D."/>
            <person name="Grigoriev I.V."/>
            <person name="Hibbett D.S."/>
        </authorList>
    </citation>
    <scope>NUCLEOTIDE SEQUENCE [LARGE SCALE GENOMIC DNA]</scope>
    <source>
        <strain evidence="8">RWD-64-598 SS2</strain>
    </source>
</reference>
<gene>
    <name evidence="7" type="ORF">CONPUDRAFT_116045</name>
</gene>
<feature type="transmembrane region" description="Helical" evidence="6">
    <location>
        <begin position="43"/>
        <end position="61"/>
    </location>
</feature>
<feature type="compositionally biased region" description="Low complexity" evidence="5">
    <location>
        <begin position="297"/>
        <end position="313"/>
    </location>
</feature>
<proteinExistence type="predicted"/>
<feature type="region of interest" description="Disordered" evidence="5">
    <location>
        <begin position="297"/>
        <end position="351"/>
    </location>
</feature>
<evidence type="ECO:0000256" key="4">
    <source>
        <dbReference type="ARBA" id="ARBA00023136"/>
    </source>
</evidence>
<dbReference type="GeneID" id="19199202"/>
<dbReference type="Pfam" id="PF08551">
    <property type="entry name" value="DUF1751"/>
    <property type="match status" value="1"/>
</dbReference>
<dbReference type="RefSeq" id="XP_007763654.1">
    <property type="nucleotide sequence ID" value="XM_007765464.1"/>
</dbReference>
<sequence length="351" mass="39254">MAILSTPLHYLSSVPLVTRVFTGATVVTSSYYLWNRWTTGQFFLPWLTLVPGSSLFFPWTFLTSGLVELSIIELAVSLIMIPASLRYFERLWGTVETIKFLVVCIIGPNLIAFAFNWIEFIATRNADMFLYGMQYYGQMTLFISFLVAFTQVIPEHQVQVFGFIKARVKRLPMAYLTFSTVMTLLGFQSPYILIQFGWFVSWIYLRFYKRNVSDTVGGMDTYGDRSETFSLISWFPPFVHTPLSMLGNTVHRLASRFHLIPSSVPSDLEAGYSQVPGGARAEAERRRALALKALDQRLANSSTSSPPSATNPPRGSQSIAASSSQPDGPSKQVAPQEADVADSVDSKDQAR</sequence>
<evidence type="ECO:0000256" key="5">
    <source>
        <dbReference type="SAM" id="MobiDB-lite"/>
    </source>
</evidence>
<dbReference type="InterPro" id="IPR035952">
    <property type="entry name" value="Rhomboid-like_sf"/>
</dbReference>
<feature type="compositionally biased region" description="Polar residues" evidence="5">
    <location>
        <begin position="314"/>
        <end position="327"/>
    </location>
</feature>
<dbReference type="GO" id="GO:0005794">
    <property type="term" value="C:Golgi apparatus"/>
    <property type="evidence" value="ECO:0007669"/>
    <property type="project" value="TreeGrafter"/>
</dbReference>
<dbReference type="SMART" id="SM01160">
    <property type="entry name" value="DUF1751"/>
    <property type="match status" value="1"/>
</dbReference>
<organism evidence="7 8">
    <name type="scientific">Coniophora puteana (strain RWD-64-598)</name>
    <name type="common">Brown rot fungus</name>
    <dbReference type="NCBI Taxonomy" id="741705"/>
    <lineage>
        <taxon>Eukaryota</taxon>
        <taxon>Fungi</taxon>
        <taxon>Dikarya</taxon>
        <taxon>Basidiomycota</taxon>
        <taxon>Agaricomycotina</taxon>
        <taxon>Agaricomycetes</taxon>
        <taxon>Agaricomycetidae</taxon>
        <taxon>Boletales</taxon>
        <taxon>Coniophorineae</taxon>
        <taxon>Coniophoraceae</taxon>
        <taxon>Coniophora</taxon>
    </lineage>
</organism>
<evidence type="ECO:0000256" key="3">
    <source>
        <dbReference type="ARBA" id="ARBA00022989"/>
    </source>
</evidence>
<comment type="caution">
    <text evidence="7">The sequence shown here is derived from an EMBL/GenBank/DDBJ whole genome shotgun (WGS) entry which is preliminary data.</text>
</comment>
<dbReference type="KEGG" id="cput:CONPUDRAFT_116045"/>
<dbReference type="PANTHER" id="PTHR13377:SF3">
    <property type="entry name" value="TRANSMEMBRANE PROTEIN 115"/>
    <property type="match status" value="1"/>
</dbReference>
<dbReference type="PANTHER" id="PTHR13377">
    <property type="entry name" value="PLACENTAL PROTEIN 6"/>
    <property type="match status" value="1"/>
</dbReference>
<dbReference type="EMBL" id="JH711573">
    <property type="protein sequence ID" value="EIW87037.1"/>
    <property type="molecule type" value="Genomic_DNA"/>
</dbReference>
<keyword evidence="4 6" id="KW-0472">Membrane</keyword>
<feature type="transmembrane region" description="Helical" evidence="6">
    <location>
        <begin position="100"/>
        <end position="123"/>
    </location>
</feature>
<keyword evidence="8" id="KW-1185">Reference proteome</keyword>
<dbReference type="SUPFAM" id="SSF144091">
    <property type="entry name" value="Rhomboid-like"/>
    <property type="match status" value="1"/>
</dbReference>
<protein>
    <submittedName>
        <fullName evidence="7">DUF1751-domain-containing protein</fullName>
    </submittedName>
</protein>
<dbReference type="AlphaFoldDB" id="A0A5M3N794"/>
<feature type="transmembrane region" description="Helical" evidence="6">
    <location>
        <begin position="16"/>
        <end position="34"/>
    </location>
</feature>